<feature type="domain" description="FERM" evidence="2">
    <location>
        <begin position="19"/>
        <end position="313"/>
    </location>
</feature>
<dbReference type="PANTHER" id="PTHR45706:SF1">
    <property type="entry name" value="PEZ, ISOFORM A"/>
    <property type="match status" value="1"/>
</dbReference>
<dbReference type="PANTHER" id="PTHR45706">
    <property type="entry name" value="TYROSINE-PROTEIN PHOSPHATASE"/>
    <property type="match status" value="1"/>
</dbReference>
<dbReference type="Pfam" id="PF00373">
    <property type="entry name" value="FERM_M"/>
    <property type="match status" value="1"/>
</dbReference>
<dbReference type="Gene3D" id="3.10.20.90">
    <property type="entry name" value="Phosphatidylinositol 3-kinase Catalytic Subunit, Chain A, domain 1"/>
    <property type="match status" value="1"/>
</dbReference>
<dbReference type="InterPro" id="IPR035963">
    <property type="entry name" value="FERM_2"/>
</dbReference>
<proteinExistence type="predicted"/>
<dbReference type="WBParaSite" id="PDA_v2.g19984.t1">
    <property type="protein sequence ID" value="PDA_v2.g19984.t1"/>
    <property type="gene ID" value="PDA_v2.g19984"/>
</dbReference>
<evidence type="ECO:0000313" key="3">
    <source>
        <dbReference type="Proteomes" id="UP000887578"/>
    </source>
</evidence>
<dbReference type="GO" id="GO:0004725">
    <property type="term" value="F:protein tyrosine phosphatase activity"/>
    <property type="evidence" value="ECO:0007669"/>
    <property type="project" value="TreeGrafter"/>
</dbReference>
<dbReference type="InterPro" id="IPR014352">
    <property type="entry name" value="FERM/acyl-CoA-bd_prot_sf"/>
</dbReference>
<dbReference type="InterPro" id="IPR000299">
    <property type="entry name" value="FERM_domain"/>
</dbReference>
<organism evidence="3 4">
    <name type="scientific">Panagrolaimus davidi</name>
    <dbReference type="NCBI Taxonomy" id="227884"/>
    <lineage>
        <taxon>Eukaryota</taxon>
        <taxon>Metazoa</taxon>
        <taxon>Ecdysozoa</taxon>
        <taxon>Nematoda</taxon>
        <taxon>Chromadorea</taxon>
        <taxon>Rhabditida</taxon>
        <taxon>Tylenchina</taxon>
        <taxon>Panagrolaimomorpha</taxon>
        <taxon>Panagrolaimoidea</taxon>
        <taxon>Panagrolaimidae</taxon>
        <taxon>Panagrolaimus</taxon>
    </lineage>
</organism>
<dbReference type="SUPFAM" id="SSF50729">
    <property type="entry name" value="PH domain-like"/>
    <property type="match status" value="1"/>
</dbReference>
<sequence>MRIFWGKRSGRYDLSQDIFVLTINVGEFPLIQCTLNSESTSRDCLEYLRHKIDLRQREIFGLKYQIQTNSDSNNCNGISWRFVEPDKPIKKQLDKFSCKPRIVQLSIIFYTPNVYSLIDSVARSLFYSLLKIDVLSGKYSMEVEKYVNLAALSLQVDFGDYEPTLHSLDLLRSLPLLPPQLNRSIQFLDDFLLRILTSYERHSGKDPSLAAVQYIQEVMKCETYGEELFNAKDDEAAEVRIGYRLDVIIVKRSHGPSLLYPFREIKSISVSKRNLTLKCFDGTSAIFMLEDIEIAKYVCQLLNWQFKFEMTEAELHRSIPQNLKNLQGSVKPFNPPQNGSSVLRLNSIEPSSTRTTNSFDQGASGSVCSQCPPCSTSSLLLTGIGRASSFIHGQQNSTSQYLQQKYLLSRERASTSDGQPTLQQQQQLAFPLPISTMPPSISTPSIPHHYISSGAISPIIRIDNTPPPAALHLPFDARDAEHKILRQLLAEKRARKIGSSPEINTIHSNVRYTSNNANLNRLPVSAVGRRLNGKFHAHETLSASLSTPDLYLKCRSTPNLIQSNNIGQFSQARVISSSVQRPVGQQITYPIPQQLSGSSSRPLSTASGIQITGIHTTDMKTTAIKPPPLENLQTLLATLRPPLDSPQGSLISDIRTRSIDDVSLN</sequence>
<reference evidence="4" key="1">
    <citation type="submission" date="2022-11" db="UniProtKB">
        <authorList>
            <consortium name="WormBaseParasite"/>
        </authorList>
    </citation>
    <scope>IDENTIFICATION</scope>
</reference>
<dbReference type="InterPro" id="IPR019749">
    <property type="entry name" value="Band_41_domain"/>
</dbReference>
<name>A0A914PYN4_9BILA</name>
<dbReference type="PROSITE" id="PS50057">
    <property type="entry name" value="FERM_3"/>
    <property type="match status" value="1"/>
</dbReference>
<dbReference type="SUPFAM" id="SSF54236">
    <property type="entry name" value="Ubiquitin-like"/>
    <property type="match status" value="1"/>
</dbReference>
<dbReference type="SUPFAM" id="SSF47031">
    <property type="entry name" value="Second domain of FERM"/>
    <property type="match status" value="1"/>
</dbReference>
<dbReference type="Pfam" id="PF09379">
    <property type="entry name" value="FERM_N"/>
    <property type="match status" value="1"/>
</dbReference>
<evidence type="ECO:0000256" key="1">
    <source>
        <dbReference type="ARBA" id="ARBA00022801"/>
    </source>
</evidence>
<dbReference type="AlphaFoldDB" id="A0A914PYN4"/>
<dbReference type="SMART" id="SM00295">
    <property type="entry name" value="B41"/>
    <property type="match status" value="1"/>
</dbReference>
<accession>A0A914PYN4</accession>
<dbReference type="InterPro" id="IPR019748">
    <property type="entry name" value="FERM_central"/>
</dbReference>
<keyword evidence="3" id="KW-1185">Reference proteome</keyword>
<evidence type="ECO:0000313" key="4">
    <source>
        <dbReference type="WBParaSite" id="PDA_v2.g19984.t1"/>
    </source>
</evidence>
<keyword evidence="1" id="KW-0378">Hydrolase</keyword>
<protein>
    <submittedName>
        <fullName evidence="4">FERM domain-containing protein</fullName>
    </submittedName>
</protein>
<dbReference type="PRINTS" id="PR00935">
    <property type="entry name" value="BAND41"/>
</dbReference>
<dbReference type="InterPro" id="IPR018979">
    <property type="entry name" value="FERM_N"/>
</dbReference>
<dbReference type="CDD" id="cd14473">
    <property type="entry name" value="FERM_B-lobe"/>
    <property type="match status" value="1"/>
</dbReference>
<evidence type="ECO:0000259" key="2">
    <source>
        <dbReference type="PROSITE" id="PS50057"/>
    </source>
</evidence>
<dbReference type="Proteomes" id="UP000887578">
    <property type="component" value="Unplaced"/>
</dbReference>
<dbReference type="InterPro" id="IPR029071">
    <property type="entry name" value="Ubiquitin-like_domsf"/>
</dbReference>
<dbReference type="Gene3D" id="1.20.80.10">
    <property type="match status" value="1"/>
</dbReference>